<organism evidence="2 3">
    <name type="scientific">Vitis vinifera</name>
    <name type="common">Grape</name>
    <dbReference type="NCBI Taxonomy" id="29760"/>
    <lineage>
        <taxon>Eukaryota</taxon>
        <taxon>Viridiplantae</taxon>
        <taxon>Streptophyta</taxon>
        <taxon>Embryophyta</taxon>
        <taxon>Tracheophyta</taxon>
        <taxon>Spermatophyta</taxon>
        <taxon>Magnoliopsida</taxon>
        <taxon>eudicotyledons</taxon>
        <taxon>Gunneridae</taxon>
        <taxon>Pentapetalae</taxon>
        <taxon>rosids</taxon>
        <taxon>Vitales</taxon>
        <taxon>Vitaceae</taxon>
        <taxon>Viteae</taxon>
        <taxon>Vitis</taxon>
    </lineage>
</organism>
<dbReference type="InterPro" id="IPR021109">
    <property type="entry name" value="Peptidase_aspartic_dom_sf"/>
</dbReference>
<dbReference type="PANTHER" id="PTHR33240:SF8">
    <property type="entry name" value="OS03G0439900 PROTEIN"/>
    <property type="match status" value="1"/>
</dbReference>
<dbReference type="AlphaFoldDB" id="A0A438H3E8"/>
<dbReference type="EMBL" id="QGNW01000287">
    <property type="protein sequence ID" value="RVW79008.1"/>
    <property type="molecule type" value="Genomic_DNA"/>
</dbReference>
<proteinExistence type="predicted"/>
<dbReference type="CDD" id="cd00303">
    <property type="entry name" value="retropepsin_like"/>
    <property type="match status" value="1"/>
</dbReference>
<feature type="region of interest" description="Disordered" evidence="1">
    <location>
        <begin position="311"/>
        <end position="332"/>
    </location>
</feature>
<comment type="caution">
    <text evidence="2">The sequence shown here is derived from an EMBL/GenBank/DDBJ whole genome shotgun (WGS) entry which is preliminary data.</text>
</comment>
<accession>A0A438H3E8</accession>
<feature type="region of interest" description="Disordered" evidence="1">
    <location>
        <begin position="262"/>
        <end position="281"/>
    </location>
</feature>
<protein>
    <submittedName>
        <fullName evidence="2">Uncharacterized protein</fullName>
    </submittedName>
</protein>
<reference evidence="2 3" key="1">
    <citation type="journal article" date="2018" name="PLoS Genet.">
        <title>Population sequencing reveals clonal diversity and ancestral inbreeding in the grapevine cultivar Chardonnay.</title>
        <authorList>
            <person name="Roach M.J."/>
            <person name="Johnson D.L."/>
            <person name="Bohlmann J."/>
            <person name="van Vuuren H.J."/>
            <person name="Jones S.J."/>
            <person name="Pretorius I.S."/>
            <person name="Schmidt S.A."/>
            <person name="Borneman A.R."/>
        </authorList>
    </citation>
    <scope>NUCLEOTIDE SEQUENCE [LARGE SCALE GENOMIC DNA]</scope>
    <source>
        <strain evidence="3">cv. Chardonnay</strain>
        <tissue evidence="2">Leaf</tissue>
    </source>
</reference>
<gene>
    <name evidence="2" type="ORF">CK203_040126</name>
</gene>
<dbReference type="Gene3D" id="2.40.70.10">
    <property type="entry name" value="Acid Proteases"/>
    <property type="match status" value="1"/>
</dbReference>
<dbReference type="PANTHER" id="PTHR33240">
    <property type="entry name" value="OS08G0508500 PROTEIN"/>
    <property type="match status" value="1"/>
</dbReference>
<feature type="compositionally biased region" description="Basic and acidic residues" evidence="1">
    <location>
        <begin position="213"/>
        <end position="228"/>
    </location>
</feature>
<feature type="region of interest" description="Disordered" evidence="1">
    <location>
        <begin position="198"/>
        <end position="237"/>
    </location>
</feature>
<dbReference type="Proteomes" id="UP000288805">
    <property type="component" value="Unassembled WGS sequence"/>
</dbReference>
<evidence type="ECO:0000256" key="1">
    <source>
        <dbReference type="SAM" id="MobiDB-lite"/>
    </source>
</evidence>
<evidence type="ECO:0000313" key="3">
    <source>
        <dbReference type="Proteomes" id="UP000288805"/>
    </source>
</evidence>
<sequence length="523" mass="58177">MIAPMVQNVPPHRDPMVTPAMRNVHSHLAERPAGRNIPNRPPLAPSARGWMTCSPRLSALISPITSPKGIPRTKVFHIRWDQRSLRSHHALSTAYDARIGNDALLCKAEYQHPPEHKNERQRILEGICETIWPSRTPNRGLQHGCCPTIFKRSICPGTPFFESLAKKPPTTMDDLFRRANKYSMLEDDVRAATQQVLVAGRPARNITEGSNKPPDRPKPSDRKQEGPSRPEMPPLTPLSISYEKLLPMIQGLSDFKWPRPIGTDPSMRDRSKKCAFHSDHGHTTETCRSLQYLVERLIRAGHLKQYLRSDAGGRDASQHHNSGAPRAPVAPKAVINYINGGPSDEEYDSRRKRQKLLRAASIRERINSIRPGLTGEGPRSIDGTIIFPPFSRSGASISHWPYGHSLTGLENPGRILSGFNGSSTTSLGDIILPVQAGPVTLNVQFSVVQELSPFNVILGRTWLHYMKAIPSTYHQMVSFLTNEGQTDLYGSQLAARQCYQIAREAVANQEDASPPEPSVAHDQ</sequence>
<name>A0A438H3E8_VITVI</name>
<evidence type="ECO:0000313" key="2">
    <source>
        <dbReference type="EMBL" id="RVW79008.1"/>
    </source>
</evidence>